<name>A0A699HCI8_TANCI</name>
<evidence type="ECO:0000313" key="2">
    <source>
        <dbReference type="EMBL" id="GEX87652.1"/>
    </source>
</evidence>
<feature type="region of interest" description="Disordered" evidence="1">
    <location>
        <begin position="245"/>
        <end position="265"/>
    </location>
</feature>
<sequence>MALNIIKNLYVSFGIPFNPKLFYKDGVYTSIAEAKGLGVCVVGLLEPVFSVFYPFDIALPHRNKRHVWLRFDAQDYTKSDIHDFESRLGQIYDRQVHRVHVLDFDVLMEDMDSMTRCTLWIDYRGEPSDFERGGLVEMGPERQQVRVAAEVTHVDPEAPQDVHTAHEGVQADPATVLEEKFRRLGESLAEHHVLLERMSSDHERVSTWMVSHMTQLMDQSGLRYGRFNGSVVGTPHVSYERQNIQQRTTGLNTSAAPHTQNEPDP</sequence>
<gene>
    <name evidence="2" type="ORF">Tci_359627</name>
</gene>
<protein>
    <submittedName>
        <fullName evidence="2">Uncharacterized protein</fullName>
    </submittedName>
</protein>
<dbReference type="AlphaFoldDB" id="A0A699HCI8"/>
<comment type="caution">
    <text evidence="2">The sequence shown here is derived from an EMBL/GenBank/DDBJ whole genome shotgun (WGS) entry which is preliminary data.</text>
</comment>
<dbReference type="EMBL" id="BKCJ010136055">
    <property type="protein sequence ID" value="GEX87652.1"/>
    <property type="molecule type" value="Genomic_DNA"/>
</dbReference>
<organism evidence="2">
    <name type="scientific">Tanacetum cinerariifolium</name>
    <name type="common">Dalmatian daisy</name>
    <name type="synonym">Chrysanthemum cinerariifolium</name>
    <dbReference type="NCBI Taxonomy" id="118510"/>
    <lineage>
        <taxon>Eukaryota</taxon>
        <taxon>Viridiplantae</taxon>
        <taxon>Streptophyta</taxon>
        <taxon>Embryophyta</taxon>
        <taxon>Tracheophyta</taxon>
        <taxon>Spermatophyta</taxon>
        <taxon>Magnoliopsida</taxon>
        <taxon>eudicotyledons</taxon>
        <taxon>Gunneridae</taxon>
        <taxon>Pentapetalae</taxon>
        <taxon>asterids</taxon>
        <taxon>campanulids</taxon>
        <taxon>Asterales</taxon>
        <taxon>Asteraceae</taxon>
        <taxon>Asteroideae</taxon>
        <taxon>Anthemideae</taxon>
        <taxon>Anthemidinae</taxon>
        <taxon>Tanacetum</taxon>
    </lineage>
</organism>
<accession>A0A699HCI8</accession>
<proteinExistence type="predicted"/>
<evidence type="ECO:0000256" key="1">
    <source>
        <dbReference type="SAM" id="MobiDB-lite"/>
    </source>
</evidence>
<reference evidence="2" key="1">
    <citation type="journal article" date="2019" name="Sci. Rep.">
        <title>Draft genome of Tanacetum cinerariifolium, the natural source of mosquito coil.</title>
        <authorList>
            <person name="Yamashiro T."/>
            <person name="Shiraishi A."/>
            <person name="Satake H."/>
            <person name="Nakayama K."/>
        </authorList>
    </citation>
    <scope>NUCLEOTIDE SEQUENCE</scope>
</reference>